<evidence type="ECO:0000313" key="4">
    <source>
        <dbReference type="Proteomes" id="UP000799440"/>
    </source>
</evidence>
<gene>
    <name evidence="3" type="ORF">M011DRAFT_464340</name>
</gene>
<evidence type="ECO:0000256" key="2">
    <source>
        <dbReference type="SAM" id="Phobius"/>
    </source>
</evidence>
<feature type="region of interest" description="Disordered" evidence="1">
    <location>
        <begin position="37"/>
        <end position="72"/>
    </location>
</feature>
<dbReference type="AlphaFoldDB" id="A0A6A6VN22"/>
<accession>A0A6A6VN22</accession>
<protein>
    <submittedName>
        <fullName evidence="3">Uncharacterized protein</fullName>
    </submittedName>
</protein>
<reference evidence="3" key="1">
    <citation type="journal article" date="2020" name="Stud. Mycol.">
        <title>101 Dothideomycetes genomes: a test case for predicting lifestyles and emergence of pathogens.</title>
        <authorList>
            <person name="Haridas S."/>
            <person name="Albert R."/>
            <person name="Binder M."/>
            <person name="Bloem J."/>
            <person name="Labutti K."/>
            <person name="Salamov A."/>
            <person name="Andreopoulos B."/>
            <person name="Baker S."/>
            <person name="Barry K."/>
            <person name="Bills G."/>
            <person name="Bluhm B."/>
            <person name="Cannon C."/>
            <person name="Castanera R."/>
            <person name="Culley D."/>
            <person name="Daum C."/>
            <person name="Ezra D."/>
            <person name="Gonzalez J."/>
            <person name="Henrissat B."/>
            <person name="Kuo A."/>
            <person name="Liang C."/>
            <person name="Lipzen A."/>
            <person name="Lutzoni F."/>
            <person name="Magnuson J."/>
            <person name="Mondo S."/>
            <person name="Nolan M."/>
            <person name="Ohm R."/>
            <person name="Pangilinan J."/>
            <person name="Park H.-J."/>
            <person name="Ramirez L."/>
            <person name="Alfaro M."/>
            <person name="Sun H."/>
            <person name="Tritt A."/>
            <person name="Yoshinaga Y."/>
            <person name="Zwiers L.-H."/>
            <person name="Turgeon B."/>
            <person name="Goodwin S."/>
            <person name="Spatafora J."/>
            <person name="Crous P."/>
            <person name="Grigoriev I."/>
        </authorList>
    </citation>
    <scope>NUCLEOTIDE SEQUENCE</scope>
    <source>
        <strain evidence="3">CBS 119925</strain>
    </source>
</reference>
<proteinExistence type="predicted"/>
<feature type="compositionally biased region" description="Polar residues" evidence="1">
    <location>
        <begin position="63"/>
        <end position="72"/>
    </location>
</feature>
<evidence type="ECO:0000313" key="3">
    <source>
        <dbReference type="EMBL" id="KAF2750547.1"/>
    </source>
</evidence>
<name>A0A6A6VN22_9PLEO</name>
<dbReference type="EMBL" id="MU006563">
    <property type="protein sequence ID" value="KAF2750547.1"/>
    <property type="molecule type" value="Genomic_DNA"/>
</dbReference>
<keyword evidence="2" id="KW-0812">Transmembrane</keyword>
<sequence length="72" mass="7993">MRGARSVSSTFSDKPASFPLATLAFLVYTMIALPHNHQSPTHQRRTAQCRPNTPSRFLRDSWHGSSVPSAEP</sequence>
<feature type="transmembrane region" description="Helical" evidence="2">
    <location>
        <begin position="16"/>
        <end position="35"/>
    </location>
</feature>
<organism evidence="3 4">
    <name type="scientific">Sporormia fimetaria CBS 119925</name>
    <dbReference type="NCBI Taxonomy" id="1340428"/>
    <lineage>
        <taxon>Eukaryota</taxon>
        <taxon>Fungi</taxon>
        <taxon>Dikarya</taxon>
        <taxon>Ascomycota</taxon>
        <taxon>Pezizomycotina</taxon>
        <taxon>Dothideomycetes</taxon>
        <taxon>Pleosporomycetidae</taxon>
        <taxon>Pleosporales</taxon>
        <taxon>Sporormiaceae</taxon>
        <taxon>Sporormia</taxon>
    </lineage>
</organism>
<keyword evidence="2" id="KW-1133">Transmembrane helix</keyword>
<dbReference type="Proteomes" id="UP000799440">
    <property type="component" value="Unassembled WGS sequence"/>
</dbReference>
<keyword evidence="2" id="KW-0472">Membrane</keyword>
<evidence type="ECO:0000256" key="1">
    <source>
        <dbReference type="SAM" id="MobiDB-lite"/>
    </source>
</evidence>
<keyword evidence="4" id="KW-1185">Reference proteome</keyword>